<accession>F8F8V1</accession>
<protein>
    <submittedName>
        <fullName evidence="1">Uncharacterized protein</fullName>
    </submittedName>
</protein>
<dbReference type="Proteomes" id="UP000006620">
    <property type="component" value="Chromosome"/>
</dbReference>
<sequence>MPIRSGRTGLAAAKDKQAKTAELEQRLGIRILSKRIKAIS</sequence>
<dbReference type="RefSeq" id="WP_013917170.1">
    <property type="nucleotide sequence ID" value="NC_015690.1"/>
</dbReference>
<reference evidence="2" key="1">
    <citation type="submission" date="2011-06" db="EMBL/GenBank/DDBJ databases">
        <title>Complete genome sequence of Paenibacillus mucilaginosus KNP414.</title>
        <authorList>
            <person name="Wang J."/>
            <person name="Hu S."/>
            <person name="Hu X."/>
            <person name="Zhang B."/>
            <person name="Dong D."/>
            <person name="Zhang S."/>
            <person name="Zhao K."/>
            <person name="Wu D."/>
        </authorList>
    </citation>
    <scope>NUCLEOTIDE SEQUENCE [LARGE SCALE GENOMIC DNA]</scope>
    <source>
        <strain evidence="2">KNP414</strain>
    </source>
</reference>
<gene>
    <name evidence="1" type="ordered locus">KNP414_03455</name>
</gene>
<evidence type="ECO:0000313" key="1">
    <source>
        <dbReference type="EMBL" id="AEI42013.1"/>
    </source>
</evidence>
<name>F8F8V1_PAEMK</name>
<dbReference type="KEGG" id="pms:KNP414_03455"/>
<organism evidence="1 2">
    <name type="scientific">Paenibacillus mucilaginosus (strain KNP414)</name>
    <dbReference type="NCBI Taxonomy" id="1036673"/>
    <lineage>
        <taxon>Bacteria</taxon>
        <taxon>Bacillati</taxon>
        <taxon>Bacillota</taxon>
        <taxon>Bacilli</taxon>
        <taxon>Bacillales</taxon>
        <taxon>Paenibacillaceae</taxon>
        <taxon>Paenibacillus</taxon>
    </lineage>
</organism>
<reference evidence="1 2" key="2">
    <citation type="journal article" date="2013" name="Genome Announc.">
        <title>Genome Sequence of Growth-Improving Paenibacillus mucilaginosus Strain KNP414.</title>
        <authorList>
            <person name="Lu J.J."/>
            <person name="Wang J.F."/>
            <person name="Hu X.F."/>
        </authorList>
    </citation>
    <scope>NUCLEOTIDE SEQUENCE [LARGE SCALE GENOMIC DNA]</scope>
    <source>
        <strain evidence="1 2">KNP414</strain>
    </source>
</reference>
<dbReference type="PATRIC" id="fig|1036673.3.peg.3178"/>
<dbReference type="HOGENOM" id="CLU_3293475_0_0_9"/>
<dbReference type="AlphaFoldDB" id="F8F8V1"/>
<dbReference type="EMBL" id="CP002869">
    <property type="protein sequence ID" value="AEI42013.1"/>
    <property type="molecule type" value="Genomic_DNA"/>
</dbReference>
<evidence type="ECO:0000313" key="2">
    <source>
        <dbReference type="Proteomes" id="UP000006620"/>
    </source>
</evidence>
<proteinExistence type="predicted"/>